<gene>
    <name evidence="2" type="ORF">CSW08_01725</name>
</gene>
<name>A0A2N3HPF4_9FLAO</name>
<dbReference type="Pfam" id="PF00534">
    <property type="entry name" value="Glycos_transf_1"/>
    <property type="match status" value="1"/>
</dbReference>
<comment type="caution">
    <text evidence="2">The sequence shown here is derived from an EMBL/GenBank/DDBJ whole genome shotgun (WGS) entry which is preliminary data.</text>
</comment>
<reference evidence="2 3" key="1">
    <citation type="submission" date="2017-12" db="EMBL/GenBank/DDBJ databases">
        <title>Confluentibacter flavum sp. nov., isolated from the saline lake.</title>
        <authorList>
            <person name="Yu L."/>
        </authorList>
    </citation>
    <scope>NUCLEOTIDE SEQUENCE [LARGE SCALE GENOMIC DNA]</scope>
    <source>
        <strain evidence="2 3">3B</strain>
    </source>
</reference>
<dbReference type="GO" id="GO:0016757">
    <property type="term" value="F:glycosyltransferase activity"/>
    <property type="evidence" value="ECO:0007669"/>
    <property type="project" value="InterPro"/>
</dbReference>
<dbReference type="PANTHER" id="PTHR45947:SF3">
    <property type="entry name" value="SULFOQUINOVOSYL TRANSFERASE SQD2"/>
    <property type="match status" value="1"/>
</dbReference>
<dbReference type="SUPFAM" id="SSF53756">
    <property type="entry name" value="UDP-Glycosyltransferase/glycogen phosphorylase"/>
    <property type="match status" value="1"/>
</dbReference>
<sequence>MTLAIISHTEHYTANDGTLVGWSPTVNEINHLLEIFDSIVHIAMLNETVPPLSTMAYKSNRITFISIPAIGGHTLFDKLVVLWYIPKIIKTVSKVLKEVDRFQLRTPTGIGVFLIPYLTLFSKRNGWYKYAGNWNQKHPPLGYRLQRFILKHQSRKVTINGSWPDQPSHCLSFENPCLTDEDLATGLKVSQKKSMSGPLTLCFVGRLEAEKGVGCILDALQLLSDSELKRIAKVHFVGAGSALNDFKLQAAKINIPIHFHGALSRHKVFEIYSESHSILLPTTASEGFPKVLAEAMAFGCIPIVSSISSIGQYIKHQEQGFLLNQVDANTLVMQLRTLFNLDQDIYTRMLSLQEVIVQRFTFAHYHYQLKTQVLTEDKIH</sequence>
<dbReference type="AlphaFoldDB" id="A0A2N3HPF4"/>
<evidence type="ECO:0000313" key="2">
    <source>
        <dbReference type="EMBL" id="PKQ46744.1"/>
    </source>
</evidence>
<protein>
    <submittedName>
        <fullName evidence="2">Capsular biosynthesis protein</fullName>
    </submittedName>
</protein>
<feature type="domain" description="Glycosyl transferase family 1" evidence="1">
    <location>
        <begin position="195"/>
        <end position="341"/>
    </location>
</feature>
<dbReference type="OrthoDB" id="1395864at2"/>
<dbReference type="InterPro" id="IPR050194">
    <property type="entry name" value="Glycosyltransferase_grp1"/>
</dbReference>
<dbReference type="RefSeq" id="WP_106658184.1">
    <property type="nucleotide sequence ID" value="NZ_PJEO01000009.1"/>
</dbReference>
<keyword evidence="3" id="KW-1185">Reference proteome</keyword>
<dbReference type="Gene3D" id="3.40.50.2000">
    <property type="entry name" value="Glycogen Phosphorylase B"/>
    <property type="match status" value="1"/>
</dbReference>
<dbReference type="InterPro" id="IPR001296">
    <property type="entry name" value="Glyco_trans_1"/>
</dbReference>
<dbReference type="EMBL" id="PJEO01000009">
    <property type="protein sequence ID" value="PKQ46744.1"/>
    <property type="molecule type" value="Genomic_DNA"/>
</dbReference>
<dbReference type="PANTHER" id="PTHR45947">
    <property type="entry name" value="SULFOQUINOVOSYL TRANSFERASE SQD2"/>
    <property type="match status" value="1"/>
</dbReference>
<evidence type="ECO:0000259" key="1">
    <source>
        <dbReference type="Pfam" id="PF00534"/>
    </source>
</evidence>
<proteinExistence type="predicted"/>
<organism evidence="2 3">
    <name type="scientific">Confluentibacter flavum</name>
    <dbReference type="NCBI Taxonomy" id="1909700"/>
    <lineage>
        <taxon>Bacteria</taxon>
        <taxon>Pseudomonadati</taxon>
        <taxon>Bacteroidota</taxon>
        <taxon>Flavobacteriia</taxon>
        <taxon>Flavobacteriales</taxon>
        <taxon>Flavobacteriaceae</taxon>
        <taxon>Confluentibacter</taxon>
    </lineage>
</organism>
<evidence type="ECO:0000313" key="3">
    <source>
        <dbReference type="Proteomes" id="UP000233435"/>
    </source>
</evidence>
<dbReference type="Proteomes" id="UP000233435">
    <property type="component" value="Unassembled WGS sequence"/>
</dbReference>
<accession>A0A2N3HPF4</accession>